<protein>
    <submittedName>
        <fullName evidence="9">ABC-type metal ion transport system, permease component</fullName>
    </submittedName>
</protein>
<dbReference type="AlphaFoldDB" id="A0A0W0TP72"/>
<comment type="subcellular location">
    <subcellularLocation>
        <location evidence="1 8">Cell membrane</location>
        <topology evidence="1 8">Multi-pass membrane protein</topology>
    </subcellularLocation>
</comment>
<keyword evidence="10" id="KW-1185">Reference proteome</keyword>
<dbReference type="PATRIC" id="fig|45065.4.peg.1863"/>
<feature type="transmembrane region" description="Helical" evidence="8">
    <location>
        <begin position="185"/>
        <end position="209"/>
    </location>
</feature>
<dbReference type="InterPro" id="IPR035906">
    <property type="entry name" value="MetI-like_sf"/>
</dbReference>
<dbReference type="SUPFAM" id="SSF161098">
    <property type="entry name" value="MetI-like"/>
    <property type="match status" value="1"/>
</dbReference>
<feature type="transmembrane region" description="Helical" evidence="8">
    <location>
        <begin position="60"/>
        <end position="81"/>
    </location>
</feature>
<keyword evidence="3 8" id="KW-0813">Transport</keyword>
<dbReference type="PANTHER" id="PTHR30450:SF1">
    <property type="entry name" value="D-METHIONINE TRANSPORT SYSTEM PERMEASE PROTEIN METI-RELATED"/>
    <property type="match status" value="1"/>
</dbReference>
<evidence type="ECO:0000256" key="2">
    <source>
        <dbReference type="ARBA" id="ARBA00007069"/>
    </source>
</evidence>
<sequence length="223" mass="23865">MSPTIWHDLLTATGETLYMVIVSTALSALAGLPLGVVLFSSARLKPNRILNRLLSSIINISRSVPFIILLVAIIPFTRWLVGTSIGLHAAMVPLTLGAIPFFARLVDNACQGLSQGLIEAGLSMGASTSQIIRRIILPETLPSLIQALTVTAITLVNYSAMAGTVGGGGLGDLAIRYGYQRFNPFVMLITVLVLVVIVQLIQTGGDWATGRILRRRALRKAAY</sequence>
<keyword evidence="5 8" id="KW-0812">Transmembrane</keyword>
<keyword evidence="6 8" id="KW-1133">Transmembrane helix</keyword>
<keyword evidence="7 8" id="KW-0472">Membrane</keyword>
<evidence type="ECO:0000256" key="4">
    <source>
        <dbReference type="ARBA" id="ARBA00022475"/>
    </source>
</evidence>
<comment type="caution">
    <text evidence="9">The sequence shown here is derived from an EMBL/GenBank/DDBJ whole genome shotgun (WGS) entry which is preliminary data.</text>
</comment>
<accession>A0A0W0TP72</accession>
<evidence type="ECO:0000256" key="1">
    <source>
        <dbReference type="ARBA" id="ARBA00004651"/>
    </source>
</evidence>
<dbReference type="NCBIfam" id="NF008049">
    <property type="entry name" value="PRK10782.1"/>
    <property type="match status" value="1"/>
</dbReference>
<gene>
    <name evidence="9" type="ORF">Lgee_1713</name>
</gene>
<dbReference type="PANTHER" id="PTHR30450">
    <property type="entry name" value="ABC TRANSPORTER PERMEASE"/>
    <property type="match status" value="1"/>
</dbReference>
<dbReference type="OrthoDB" id="9793490at2"/>
<evidence type="ECO:0000313" key="10">
    <source>
        <dbReference type="Proteomes" id="UP000054785"/>
    </source>
</evidence>
<evidence type="ECO:0000256" key="7">
    <source>
        <dbReference type="ARBA" id="ARBA00023136"/>
    </source>
</evidence>
<organism evidence="9 10">
    <name type="scientific">Legionella geestiana</name>
    <dbReference type="NCBI Taxonomy" id="45065"/>
    <lineage>
        <taxon>Bacteria</taxon>
        <taxon>Pseudomonadati</taxon>
        <taxon>Pseudomonadota</taxon>
        <taxon>Gammaproteobacteria</taxon>
        <taxon>Legionellales</taxon>
        <taxon>Legionellaceae</taxon>
        <taxon>Legionella</taxon>
    </lineage>
</organism>
<name>A0A0W0TP72_9GAMM</name>
<reference evidence="9 10" key="1">
    <citation type="submission" date="2015-11" db="EMBL/GenBank/DDBJ databases">
        <title>Genomic analysis of 38 Legionella species identifies large and diverse effector repertoires.</title>
        <authorList>
            <person name="Burstein D."/>
            <person name="Amaro F."/>
            <person name="Zusman T."/>
            <person name="Lifshitz Z."/>
            <person name="Cohen O."/>
            <person name="Gilbert J.A."/>
            <person name="Pupko T."/>
            <person name="Shuman H.A."/>
            <person name="Segal G."/>
        </authorList>
    </citation>
    <scope>NUCLEOTIDE SEQUENCE [LARGE SCALE GENOMIC DNA]</scope>
    <source>
        <strain evidence="9 10">ATCC 49504</strain>
    </source>
</reference>
<dbReference type="PROSITE" id="PS50928">
    <property type="entry name" value="ABC_TM1"/>
    <property type="match status" value="1"/>
</dbReference>
<dbReference type="STRING" id="45065.Lgee_1713"/>
<dbReference type="GO" id="GO:0005886">
    <property type="term" value="C:plasma membrane"/>
    <property type="evidence" value="ECO:0007669"/>
    <property type="project" value="UniProtKB-SubCell"/>
</dbReference>
<dbReference type="Proteomes" id="UP000054785">
    <property type="component" value="Unassembled WGS sequence"/>
</dbReference>
<dbReference type="InterPro" id="IPR000515">
    <property type="entry name" value="MetI-like"/>
</dbReference>
<dbReference type="GO" id="GO:0048473">
    <property type="term" value="P:D-methionine transmembrane transport"/>
    <property type="evidence" value="ECO:0007669"/>
    <property type="project" value="TreeGrafter"/>
</dbReference>
<evidence type="ECO:0000313" key="9">
    <source>
        <dbReference type="EMBL" id="KTC97392.1"/>
    </source>
</evidence>
<comment type="similarity">
    <text evidence="2">Belongs to the binding-protein-dependent transport system permease family. CysTW subfamily.</text>
</comment>
<keyword evidence="4" id="KW-1003">Cell membrane</keyword>
<evidence type="ECO:0000256" key="8">
    <source>
        <dbReference type="RuleBase" id="RU363032"/>
    </source>
</evidence>
<dbReference type="FunFam" id="1.10.3720.10:FF:000002">
    <property type="entry name" value="D-methionine ABC transporter permease MetI"/>
    <property type="match status" value="1"/>
</dbReference>
<evidence type="ECO:0000256" key="5">
    <source>
        <dbReference type="ARBA" id="ARBA00022692"/>
    </source>
</evidence>
<feature type="transmembrane region" description="Helical" evidence="8">
    <location>
        <begin position="87"/>
        <end position="106"/>
    </location>
</feature>
<dbReference type="Pfam" id="PF00528">
    <property type="entry name" value="BPD_transp_1"/>
    <property type="match status" value="1"/>
</dbReference>
<feature type="transmembrane region" description="Helical" evidence="8">
    <location>
        <begin position="143"/>
        <end position="165"/>
    </location>
</feature>
<dbReference type="EMBL" id="LNYC01000070">
    <property type="protein sequence ID" value="KTC97392.1"/>
    <property type="molecule type" value="Genomic_DNA"/>
</dbReference>
<proteinExistence type="inferred from homology"/>
<dbReference type="Gene3D" id="1.10.3720.10">
    <property type="entry name" value="MetI-like"/>
    <property type="match status" value="1"/>
</dbReference>
<dbReference type="InterPro" id="IPR051322">
    <property type="entry name" value="AA_ABC_Transporter_Permease"/>
</dbReference>
<dbReference type="RefSeq" id="WP_051551058.1">
    <property type="nucleotide sequence ID" value="NZ_CAAAHN010000004.1"/>
</dbReference>
<dbReference type="CDD" id="cd06261">
    <property type="entry name" value="TM_PBP2"/>
    <property type="match status" value="1"/>
</dbReference>
<evidence type="ECO:0000256" key="6">
    <source>
        <dbReference type="ARBA" id="ARBA00022989"/>
    </source>
</evidence>
<evidence type="ECO:0000256" key="3">
    <source>
        <dbReference type="ARBA" id="ARBA00022448"/>
    </source>
</evidence>
<feature type="transmembrane region" description="Helical" evidence="8">
    <location>
        <begin position="16"/>
        <end position="39"/>
    </location>
</feature>